<keyword evidence="2" id="KW-1185">Reference proteome</keyword>
<protein>
    <submittedName>
        <fullName evidence="1">Uncharacterized protein</fullName>
    </submittedName>
</protein>
<dbReference type="EMBL" id="KN835238">
    <property type="protein sequence ID" value="KIK42476.1"/>
    <property type="molecule type" value="Genomic_DNA"/>
</dbReference>
<gene>
    <name evidence="1" type="ORF">CY34DRAFT_142018</name>
</gene>
<reference evidence="2" key="2">
    <citation type="submission" date="2015-01" db="EMBL/GenBank/DDBJ databases">
        <title>Evolutionary Origins and Diversification of the Mycorrhizal Mutualists.</title>
        <authorList>
            <consortium name="DOE Joint Genome Institute"/>
            <consortium name="Mycorrhizal Genomics Consortium"/>
            <person name="Kohler A."/>
            <person name="Kuo A."/>
            <person name="Nagy L.G."/>
            <person name="Floudas D."/>
            <person name="Copeland A."/>
            <person name="Barry K.W."/>
            <person name="Cichocki N."/>
            <person name="Veneault-Fourrey C."/>
            <person name="LaButti K."/>
            <person name="Lindquist E.A."/>
            <person name="Lipzen A."/>
            <person name="Lundell T."/>
            <person name="Morin E."/>
            <person name="Murat C."/>
            <person name="Riley R."/>
            <person name="Ohm R."/>
            <person name="Sun H."/>
            <person name="Tunlid A."/>
            <person name="Henrissat B."/>
            <person name="Grigoriev I.V."/>
            <person name="Hibbett D.S."/>
            <person name="Martin F."/>
        </authorList>
    </citation>
    <scope>NUCLEOTIDE SEQUENCE [LARGE SCALE GENOMIC DNA]</scope>
    <source>
        <strain evidence="2">UH-Slu-Lm8-n1</strain>
    </source>
</reference>
<accession>A0A0D0AKX0</accession>
<name>A0A0D0AKX0_9AGAM</name>
<dbReference type="AlphaFoldDB" id="A0A0D0AKX0"/>
<evidence type="ECO:0000313" key="2">
    <source>
        <dbReference type="Proteomes" id="UP000054485"/>
    </source>
</evidence>
<dbReference type="HOGENOM" id="CLU_2591355_0_0_1"/>
<reference evidence="1 2" key="1">
    <citation type="submission" date="2014-04" db="EMBL/GenBank/DDBJ databases">
        <authorList>
            <consortium name="DOE Joint Genome Institute"/>
            <person name="Kuo A."/>
            <person name="Ruytinx J."/>
            <person name="Rineau F."/>
            <person name="Colpaert J."/>
            <person name="Kohler A."/>
            <person name="Nagy L.G."/>
            <person name="Floudas D."/>
            <person name="Copeland A."/>
            <person name="Barry K.W."/>
            <person name="Cichocki N."/>
            <person name="Veneault-Fourrey C."/>
            <person name="LaButti K."/>
            <person name="Lindquist E.A."/>
            <person name="Lipzen A."/>
            <person name="Lundell T."/>
            <person name="Morin E."/>
            <person name="Murat C."/>
            <person name="Sun H."/>
            <person name="Tunlid A."/>
            <person name="Henrissat B."/>
            <person name="Grigoriev I.V."/>
            <person name="Hibbett D.S."/>
            <person name="Martin F."/>
            <person name="Nordberg H.P."/>
            <person name="Cantor M.N."/>
            <person name="Hua S.X."/>
        </authorList>
    </citation>
    <scope>NUCLEOTIDE SEQUENCE [LARGE SCALE GENOMIC DNA]</scope>
    <source>
        <strain evidence="1 2">UH-Slu-Lm8-n1</strain>
    </source>
</reference>
<dbReference type="Proteomes" id="UP000054485">
    <property type="component" value="Unassembled WGS sequence"/>
</dbReference>
<evidence type="ECO:0000313" key="1">
    <source>
        <dbReference type="EMBL" id="KIK42476.1"/>
    </source>
</evidence>
<organism evidence="1 2">
    <name type="scientific">Suillus luteus UH-Slu-Lm8-n1</name>
    <dbReference type="NCBI Taxonomy" id="930992"/>
    <lineage>
        <taxon>Eukaryota</taxon>
        <taxon>Fungi</taxon>
        <taxon>Dikarya</taxon>
        <taxon>Basidiomycota</taxon>
        <taxon>Agaricomycotina</taxon>
        <taxon>Agaricomycetes</taxon>
        <taxon>Agaricomycetidae</taxon>
        <taxon>Boletales</taxon>
        <taxon>Suillineae</taxon>
        <taxon>Suillaceae</taxon>
        <taxon>Suillus</taxon>
    </lineage>
</organism>
<proteinExistence type="predicted"/>
<dbReference type="InParanoid" id="A0A0D0AKX0"/>
<sequence>MFFRDCAASVSDKLRCDPPLGDVFGHTSVKTPVAHWHAYCRRQSHAFSWPQQRDGTSFSPGIAPLLSDGRCGIFPSGVNS</sequence>